<dbReference type="OrthoDB" id="77878at2759"/>
<evidence type="ECO:0000313" key="2">
    <source>
        <dbReference type="Proteomes" id="UP000218231"/>
    </source>
</evidence>
<sequence>MAEVVDDGVDPITAEEAEQIEEIADDASTKKKNKKYVKFIEVPDSPIIVILLGWAGCRDRYLEKYAQIYQNAGFSSARYIVPVMKVRSYETYRTFAKRFYEEKHKAKATQCVIFSAPAFTTPLQTANALATASYGPGNSIRKEVTKAFIFTGFSFHRGVSWLRSLFDADVYAKTYAYYHLLSIKDLPKNHLYIYGPADTICTEDSIEAFIEEMEGQGMEIKKLRLEESLHCQHLRAHPELYANTCAEFVKNVCQNTN</sequence>
<dbReference type="Pfam" id="PF05705">
    <property type="entry name" value="DUF829"/>
    <property type="match status" value="1"/>
</dbReference>
<evidence type="ECO:0000313" key="1">
    <source>
        <dbReference type="EMBL" id="PAV82393.1"/>
    </source>
</evidence>
<dbReference type="InterPro" id="IPR029058">
    <property type="entry name" value="AB_hydrolase_fold"/>
</dbReference>
<accession>A0A2A2L897</accession>
<protein>
    <submittedName>
        <fullName evidence="1">Uncharacterized protein</fullName>
    </submittedName>
</protein>
<comment type="caution">
    <text evidence="1">The sequence shown here is derived from an EMBL/GenBank/DDBJ whole genome shotgun (WGS) entry which is preliminary data.</text>
</comment>
<dbReference type="InterPro" id="IPR008547">
    <property type="entry name" value="DUF829_TMEM53"/>
</dbReference>
<dbReference type="AlphaFoldDB" id="A0A2A2L897"/>
<reference evidence="1 2" key="1">
    <citation type="journal article" date="2017" name="Curr. Biol.">
        <title>Genome architecture and evolution of a unichromosomal asexual nematode.</title>
        <authorList>
            <person name="Fradin H."/>
            <person name="Zegar C."/>
            <person name="Gutwein M."/>
            <person name="Lucas J."/>
            <person name="Kovtun M."/>
            <person name="Corcoran D."/>
            <person name="Baugh L.R."/>
            <person name="Kiontke K."/>
            <person name="Gunsalus K."/>
            <person name="Fitch D.H."/>
            <person name="Piano F."/>
        </authorList>
    </citation>
    <scope>NUCLEOTIDE SEQUENCE [LARGE SCALE GENOMIC DNA]</scope>
    <source>
        <strain evidence="1">PF1309</strain>
    </source>
</reference>
<organism evidence="1 2">
    <name type="scientific">Diploscapter pachys</name>
    <dbReference type="NCBI Taxonomy" id="2018661"/>
    <lineage>
        <taxon>Eukaryota</taxon>
        <taxon>Metazoa</taxon>
        <taxon>Ecdysozoa</taxon>
        <taxon>Nematoda</taxon>
        <taxon>Chromadorea</taxon>
        <taxon>Rhabditida</taxon>
        <taxon>Rhabditina</taxon>
        <taxon>Rhabditomorpha</taxon>
        <taxon>Rhabditoidea</taxon>
        <taxon>Rhabditidae</taxon>
        <taxon>Diploscapter</taxon>
    </lineage>
</organism>
<gene>
    <name evidence="1" type="ORF">WR25_16405</name>
</gene>
<name>A0A2A2L897_9BILA</name>
<dbReference type="PANTHER" id="PTHR12265">
    <property type="entry name" value="TRANSMEMBRANE PROTEIN 53"/>
    <property type="match status" value="1"/>
</dbReference>
<proteinExistence type="predicted"/>
<dbReference type="Proteomes" id="UP000218231">
    <property type="component" value="Unassembled WGS sequence"/>
</dbReference>
<keyword evidence="2" id="KW-1185">Reference proteome</keyword>
<dbReference type="STRING" id="2018661.A0A2A2L897"/>
<dbReference type="PANTHER" id="PTHR12265:SF41">
    <property type="entry name" value="TRANSMEMBRANE PROTEIN 53"/>
    <property type="match status" value="1"/>
</dbReference>
<dbReference type="SUPFAM" id="SSF53474">
    <property type="entry name" value="alpha/beta-Hydrolases"/>
    <property type="match status" value="1"/>
</dbReference>
<dbReference type="EMBL" id="LIAE01007051">
    <property type="protein sequence ID" value="PAV82393.1"/>
    <property type="molecule type" value="Genomic_DNA"/>
</dbReference>